<keyword evidence="9" id="KW-0393">Immunoglobulin domain</keyword>
<evidence type="ECO:0000256" key="4">
    <source>
        <dbReference type="ARBA" id="ARBA00022729"/>
    </source>
</evidence>
<dbReference type="InterPro" id="IPR003879">
    <property type="entry name" value="Butyrophylin_SPRY"/>
</dbReference>
<dbReference type="InterPro" id="IPR050504">
    <property type="entry name" value="IgSF_BTN/MOG"/>
</dbReference>
<dbReference type="InterPro" id="IPR053896">
    <property type="entry name" value="BTN3A2-like_Ig-C"/>
</dbReference>
<dbReference type="AlphaFoldDB" id="A0AAV7Q341"/>
<evidence type="ECO:0000256" key="6">
    <source>
        <dbReference type="ARBA" id="ARBA00023054"/>
    </source>
</evidence>
<dbReference type="GO" id="GO:0001817">
    <property type="term" value="P:regulation of cytokine production"/>
    <property type="evidence" value="ECO:0007669"/>
    <property type="project" value="TreeGrafter"/>
</dbReference>
<keyword evidence="14" id="KW-1185">Reference proteome</keyword>
<dbReference type="SMART" id="SM00409">
    <property type="entry name" value="IG"/>
    <property type="match status" value="1"/>
</dbReference>
<evidence type="ECO:0000256" key="5">
    <source>
        <dbReference type="ARBA" id="ARBA00022989"/>
    </source>
</evidence>
<dbReference type="InterPro" id="IPR007110">
    <property type="entry name" value="Ig-like_dom"/>
</dbReference>
<dbReference type="SMART" id="SM00449">
    <property type="entry name" value="SPRY"/>
    <property type="match status" value="1"/>
</dbReference>
<dbReference type="PROSITE" id="PS50835">
    <property type="entry name" value="IG_LIKE"/>
    <property type="match status" value="2"/>
</dbReference>
<keyword evidence="8" id="KW-1015">Disulfide bond</keyword>
<dbReference type="GO" id="GO:0009897">
    <property type="term" value="C:external side of plasma membrane"/>
    <property type="evidence" value="ECO:0007669"/>
    <property type="project" value="TreeGrafter"/>
</dbReference>
<dbReference type="InterPro" id="IPR013106">
    <property type="entry name" value="Ig_V-set"/>
</dbReference>
<dbReference type="CDD" id="cd13733">
    <property type="entry name" value="SPRY_PRY_C-I_1"/>
    <property type="match status" value="1"/>
</dbReference>
<feature type="domain" description="Ig-like" evidence="12">
    <location>
        <begin position="160"/>
        <end position="243"/>
    </location>
</feature>
<dbReference type="InterPro" id="IPR006574">
    <property type="entry name" value="PRY"/>
</dbReference>
<dbReference type="FunFam" id="2.60.120.920:FF:000004">
    <property type="entry name" value="Butyrophilin subfamily 1 member A1"/>
    <property type="match status" value="1"/>
</dbReference>
<dbReference type="InterPro" id="IPR013320">
    <property type="entry name" value="ConA-like_dom_sf"/>
</dbReference>
<dbReference type="EMBL" id="JANPWB010000010">
    <property type="protein sequence ID" value="KAJ1134669.1"/>
    <property type="molecule type" value="Genomic_DNA"/>
</dbReference>
<dbReference type="FunFam" id="2.60.40.10:FF:000183">
    <property type="entry name" value="Myelin-oligodendrocyte glycoprotein"/>
    <property type="match status" value="1"/>
</dbReference>
<keyword evidence="4" id="KW-0732">Signal</keyword>
<dbReference type="InterPro" id="IPR013783">
    <property type="entry name" value="Ig-like_fold"/>
</dbReference>
<dbReference type="PANTHER" id="PTHR24100:SF149">
    <property type="entry name" value="BG-LIKE ANTIGEN 1-RELATED"/>
    <property type="match status" value="1"/>
</dbReference>
<dbReference type="GO" id="GO:0005102">
    <property type="term" value="F:signaling receptor binding"/>
    <property type="evidence" value="ECO:0007669"/>
    <property type="project" value="TreeGrafter"/>
</dbReference>
<feature type="domain" description="Ig-like" evidence="12">
    <location>
        <begin position="46"/>
        <end position="154"/>
    </location>
</feature>
<evidence type="ECO:0000259" key="11">
    <source>
        <dbReference type="PROSITE" id="PS50188"/>
    </source>
</evidence>
<feature type="domain" description="B30.2/SPRY" evidence="11">
    <location>
        <begin position="286"/>
        <end position="474"/>
    </location>
</feature>
<dbReference type="FunFam" id="2.60.40.10:FF:000088">
    <property type="entry name" value="Butyrophilin subfamily 1 member A1"/>
    <property type="match status" value="1"/>
</dbReference>
<proteinExistence type="inferred from homology"/>
<evidence type="ECO:0000259" key="12">
    <source>
        <dbReference type="PROSITE" id="PS50835"/>
    </source>
</evidence>
<dbReference type="Pfam" id="PF07686">
    <property type="entry name" value="V-set"/>
    <property type="match status" value="1"/>
</dbReference>
<comment type="similarity">
    <text evidence="2">Belongs to the immunoglobulin superfamily. BTN/MOG family.</text>
</comment>
<dbReference type="InterPro" id="IPR036179">
    <property type="entry name" value="Ig-like_dom_sf"/>
</dbReference>
<dbReference type="Pfam" id="PF00622">
    <property type="entry name" value="SPRY"/>
    <property type="match status" value="1"/>
</dbReference>
<dbReference type="Proteomes" id="UP001066276">
    <property type="component" value="Chromosome 6"/>
</dbReference>
<evidence type="ECO:0000256" key="3">
    <source>
        <dbReference type="ARBA" id="ARBA00022692"/>
    </source>
</evidence>
<dbReference type="InterPro" id="IPR043136">
    <property type="entry name" value="B30.2/SPRY_sf"/>
</dbReference>
<dbReference type="CDD" id="cd05713">
    <property type="entry name" value="IgV_MOG_like"/>
    <property type="match status" value="1"/>
</dbReference>
<evidence type="ECO:0000256" key="10">
    <source>
        <dbReference type="SAM" id="Phobius"/>
    </source>
</evidence>
<evidence type="ECO:0000313" key="13">
    <source>
        <dbReference type="EMBL" id="KAJ1134669.1"/>
    </source>
</evidence>
<gene>
    <name evidence="13" type="ORF">NDU88_001120</name>
</gene>
<evidence type="ECO:0000256" key="1">
    <source>
        <dbReference type="ARBA" id="ARBA00004479"/>
    </source>
</evidence>
<dbReference type="Pfam" id="PF22705">
    <property type="entry name" value="C2-set_3"/>
    <property type="match status" value="1"/>
</dbReference>
<dbReference type="Pfam" id="PF13765">
    <property type="entry name" value="PRY"/>
    <property type="match status" value="1"/>
</dbReference>
<keyword evidence="5 10" id="KW-1133">Transmembrane helix</keyword>
<protein>
    <recommendedName>
        <fullName evidence="15">Butyrophilin subfamily 1 member A1-like</fullName>
    </recommendedName>
</protein>
<dbReference type="Gene3D" id="2.60.120.920">
    <property type="match status" value="1"/>
</dbReference>
<dbReference type="SMART" id="SM00406">
    <property type="entry name" value="IGv"/>
    <property type="match status" value="1"/>
</dbReference>
<evidence type="ECO:0000256" key="2">
    <source>
        <dbReference type="ARBA" id="ARBA00007591"/>
    </source>
</evidence>
<dbReference type="PROSITE" id="PS50188">
    <property type="entry name" value="B302_SPRY"/>
    <property type="match status" value="1"/>
</dbReference>
<comment type="caution">
    <text evidence="13">The sequence shown here is derived from an EMBL/GenBank/DDBJ whole genome shotgun (WGS) entry which is preliminary data.</text>
</comment>
<dbReference type="GO" id="GO:0050852">
    <property type="term" value="P:T cell receptor signaling pathway"/>
    <property type="evidence" value="ECO:0007669"/>
    <property type="project" value="TreeGrafter"/>
</dbReference>
<feature type="transmembrane region" description="Helical" evidence="10">
    <location>
        <begin position="258"/>
        <end position="281"/>
    </location>
</feature>
<evidence type="ECO:0008006" key="15">
    <source>
        <dbReference type="Google" id="ProtNLM"/>
    </source>
</evidence>
<dbReference type="SMART" id="SM00589">
    <property type="entry name" value="PRY"/>
    <property type="match status" value="1"/>
</dbReference>
<sequence length="474" mass="53348">MSTSRSQRYLSSEMDFTASTTGLFYTLICLLNIQATKAATFDVLGPEGPVVATVGGEALLTCRLSPGLSAQGMEIRWYRRHSDAIALLFRRGTVHEEQQLPEYHGRTQLLTDAIVNGSVTLRIHPVRVTDDGQYRCYFESDTYHNEAELELMVTGFNSDPDIRLEGNHDGGIRVVCESTGWYPAPEVLWLEDGGKSLLRASEVKTQDKDGLFKVESGVVMTKESKRALACHLRNPLTQQDEVSTICVSETFFVTFSPWVVVLSVVLVIWILLCLLFLGAFWKQNQAKRIILAELGWRRARGHAVRVTLDPETAHHELILSADQKVVTRGNTIQDVEDSDQRFSLMPAVLGTEMFSSDKHYWEADVGNGTWWVLGASYESAQRRGGIRFNPTEGFWVLQLISGEYCALTSPQKTSLTVQERLQKVGVYLDFEKGQLSFYNADTMTLIYTFSDSFTQDIRPFFCLWGNGAQIKLCF</sequence>
<dbReference type="InterPro" id="IPR003877">
    <property type="entry name" value="SPRY_dom"/>
</dbReference>
<keyword evidence="6" id="KW-0175">Coiled coil</keyword>
<dbReference type="SUPFAM" id="SSF49899">
    <property type="entry name" value="Concanavalin A-like lectins/glucanases"/>
    <property type="match status" value="1"/>
</dbReference>
<dbReference type="PRINTS" id="PR01407">
    <property type="entry name" value="BUTYPHLNCDUF"/>
</dbReference>
<evidence type="ECO:0000256" key="8">
    <source>
        <dbReference type="ARBA" id="ARBA00023157"/>
    </source>
</evidence>
<organism evidence="13 14">
    <name type="scientific">Pleurodeles waltl</name>
    <name type="common">Iberian ribbed newt</name>
    <dbReference type="NCBI Taxonomy" id="8319"/>
    <lineage>
        <taxon>Eukaryota</taxon>
        <taxon>Metazoa</taxon>
        <taxon>Chordata</taxon>
        <taxon>Craniata</taxon>
        <taxon>Vertebrata</taxon>
        <taxon>Euteleostomi</taxon>
        <taxon>Amphibia</taxon>
        <taxon>Batrachia</taxon>
        <taxon>Caudata</taxon>
        <taxon>Salamandroidea</taxon>
        <taxon>Salamandridae</taxon>
        <taxon>Pleurodelinae</taxon>
        <taxon>Pleurodeles</taxon>
    </lineage>
</organism>
<evidence type="ECO:0000313" key="14">
    <source>
        <dbReference type="Proteomes" id="UP001066276"/>
    </source>
</evidence>
<name>A0AAV7Q341_PLEWA</name>
<dbReference type="PANTHER" id="PTHR24100">
    <property type="entry name" value="BUTYROPHILIN"/>
    <property type="match status" value="1"/>
</dbReference>
<evidence type="ECO:0000256" key="7">
    <source>
        <dbReference type="ARBA" id="ARBA00023136"/>
    </source>
</evidence>
<dbReference type="Gene3D" id="2.60.40.10">
    <property type="entry name" value="Immunoglobulins"/>
    <property type="match status" value="2"/>
</dbReference>
<evidence type="ECO:0000256" key="9">
    <source>
        <dbReference type="ARBA" id="ARBA00023319"/>
    </source>
</evidence>
<accession>A0AAV7Q341</accession>
<dbReference type="InterPro" id="IPR001870">
    <property type="entry name" value="B30.2/SPRY"/>
</dbReference>
<dbReference type="InterPro" id="IPR003599">
    <property type="entry name" value="Ig_sub"/>
</dbReference>
<keyword evidence="3 10" id="KW-0812">Transmembrane</keyword>
<keyword evidence="7 10" id="KW-0472">Membrane</keyword>
<comment type="subcellular location">
    <subcellularLocation>
        <location evidence="1">Membrane</location>
        <topology evidence="1">Single-pass type I membrane protein</topology>
    </subcellularLocation>
</comment>
<dbReference type="SUPFAM" id="SSF48726">
    <property type="entry name" value="Immunoglobulin"/>
    <property type="match status" value="2"/>
</dbReference>
<reference evidence="13" key="1">
    <citation type="journal article" date="2022" name="bioRxiv">
        <title>Sequencing and chromosome-scale assembly of the giantPleurodeles waltlgenome.</title>
        <authorList>
            <person name="Brown T."/>
            <person name="Elewa A."/>
            <person name="Iarovenko S."/>
            <person name="Subramanian E."/>
            <person name="Araus A.J."/>
            <person name="Petzold A."/>
            <person name="Susuki M."/>
            <person name="Suzuki K.-i.T."/>
            <person name="Hayashi T."/>
            <person name="Toyoda A."/>
            <person name="Oliveira C."/>
            <person name="Osipova E."/>
            <person name="Leigh N.D."/>
            <person name="Simon A."/>
            <person name="Yun M.H."/>
        </authorList>
    </citation>
    <scope>NUCLEOTIDE SEQUENCE</scope>
    <source>
        <strain evidence="13">20211129_DDA</strain>
        <tissue evidence="13">Liver</tissue>
    </source>
</reference>